<organism evidence="5 6">
    <name type="scientific">Tranquillimonas rosea</name>
    <dbReference type="NCBI Taxonomy" id="641238"/>
    <lineage>
        <taxon>Bacteria</taxon>
        <taxon>Pseudomonadati</taxon>
        <taxon>Pseudomonadota</taxon>
        <taxon>Alphaproteobacteria</taxon>
        <taxon>Rhodobacterales</taxon>
        <taxon>Roseobacteraceae</taxon>
        <taxon>Tranquillimonas</taxon>
    </lineage>
</organism>
<name>A0A1H9UJA7_9RHOB</name>
<keyword evidence="2" id="KW-0328">Glycosyltransferase</keyword>
<protein>
    <submittedName>
        <fullName evidence="5">Glycosyltransferase, GT2 family</fullName>
    </submittedName>
</protein>
<evidence type="ECO:0000256" key="2">
    <source>
        <dbReference type="ARBA" id="ARBA00022676"/>
    </source>
</evidence>
<dbReference type="STRING" id="641238.SAMN04490244_105314"/>
<evidence type="ECO:0000313" key="5">
    <source>
        <dbReference type="EMBL" id="SES09378.1"/>
    </source>
</evidence>
<evidence type="ECO:0000256" key="1">
    <source>
        <dbReference type="ARBA" id="ARBA00006739"/>
    </source>
</evidence>
<comment type="similarity">
    <text evidence="1">Belongs to the glycosyltransferase 2 family.</text>
</comment>
<evidence type="ECO:0000313" key="6">
    <source>
        <dbReference type="Proteomes" id="UP000198885"/>
    </source>
</evidence>
<proteinExistence type="inferred from homology"/>
<reference evidence="5 6" key="1">
    <citation type="submission" date="2016-10" db="EMBL/GenBank/DDBJ databases">
        <authorList>
            <person name="de Groot N.N."/>
        </authorList>
    </citation>
    <scope>NUCLEOTIDE SEQUENCE [LARGE SCALE GENOMIC DNA]</scope>
    <source>
        <strain evidence="5 6">DSM 23042</strain>
    </source>
</reference>
<keyword evidence="3 5" id="KW-0808">Transferase</keyword>
<feature type="domain" description="Glycosyltransferase 2-like" evidence="4">
    <location>
        <begin position="7"/>
        <end position="129"/>
    </location>
</feature>
<keyword evidence="6" id="KW-1185">Reference proteome</keyword>
<evidence type="ECO:0000259" key="4">
    <source>
        <dbReference type="Pfam" id="PF00535"/>
    </source>
</evidence>
<gene>
    <name evidence="5" type="ORF">SAMN04490244_105314</name>
</gene>
<dbReference type="InterPro" id="IPR029044">
    <property type="entry name" value="Nucleotide-diphossugar_trans"/>
</dbReference>
<dbReference type="Gene3D" id="3.90.550.10">
    <property type="entry name" value="Spore Coat Polysaccharide Biosynthesis Protein SpsA, Chain A"/>
    <property type="match status" value="1"/>
</dbReference>
<sequence length="428" mass="45675">MTALSASVVIVSRARSDDLAMCLTAVSQLYYHPYEVVVVADAAGLAAARASPLAGRLKLVPCERANISHARNLGIEAAGGDVVAFLDDDAVPEPAWLDHLLAPFRDAEVGATGGFVRGRNGISLQWGARRVRSDGRCAPLTLAGDEPVTVAPESGIVAKTEGTNMAVRRAVLVALGGFDTAFAFYLDETDLNLRLARSGHATTLVPRAQVQHGMAPSARRRADRMPADLHDIGASSAVFWRKHGVTDTAMARAALIAEQRGRLVRHMIAGRCEPRDVSRVLATLLAGLDDGQGRPFGLAAMLSVPPPLAPARDAPPVRQWAVHGGPIWRHRRLKDAAINSVMRGVPATVLRLSPTALYHRMSYTSEGYWLQTGGWLGRSVRNAAALQALSCRTRVGEECDRLASVRAPIDGPGMSNGSRTAGLLYNEC</sequence>
<dbReference type="InterPro" id="IPR001173">
    <property type="entry name" value="Glyco_trans_2-like"/>
</dbReference>
<dbReference type="AlphaFoldDB" id="A0A1H9UJA7"/>
<evidence type="ECO:0000256" key="3">
    <source>
        <dbReference type="ARBA" id="ARBA00022679"/>
    </source>
</evidence>
<dbReference type="SUPFAM" id="SSF53448">
    <property type="entry name" value="Nucleotide-diphospho-sugar transferases"/>
    <property type="match status" value="1"/>
</dbReference>
<dbReference type="Proteomes" id="UP000198885">
    <property type="component" value="Unassembled WGS sequence"/>
</dbReference>
<dbReference type="PANTHER" id="PTHR43179">
    <property type="entry name" value="RHAMNOSYLTRANSFERASE WBBL"/>
    <property type="match status" value="1"/>
</dbReference>
<accession>A0A1H9UJA7</accession>
<dbReference type="GO" id="GO:0016757">
    <property type="term" value="F:glycosyltransferase activity"/>
    <property type="evidence" value="ECO:0007669"/>
    <property type="project" value="UniProtKB-KW"/>
</dbReference>
<dbReference type="EMBL" id="FOGU01000005">
    <property type="protein sequence ID" value="SES09378.1"/>
    <property type="molecule type" value="Genomic_DNA"/>
</dbReference>
<dbReference type="PANTHER" id="PTHR43179:SF12">
    <property type="entry name" value="GALACTOFURANOSYLTRANSFERASE GLFT2"/>
    <property type="match status" value="1"/>
</dbReference>
<dbReference type="Pfam" id="PF00535">
    <property type="entry name" value="Glycos_transf_2"/>
    <property type="match status" value="1"/>
</dbReference>